<proteinExistence type="inferred from homology"/>
<dbReference type="InterPro" id="IPR020094">
    <property type="entry name" value="TruA/RsuA/RluB/E/F_N"/>
</dbReference>
<dbReference type="PANTHER" id="PTHR11142">
    <property type="entry name" value="PSEUDOURIDYLATE SYNTHASE"/>
    <property type="match status" value="1"/>
</dbReference>
<comment type="function">
    <text evidence="4">Formation of pseudouridine at positions 38, 39 and 40 in the anticodon stem and loop of transfer RNAs.</text>
</comment>
<dbReference type="AlphaFoldDB" id="A0A6N6RMM3"/>
<dbReference type="GO" id="GO:0003723">
    <property type="term" value="F:RNA binding"/>
    <property type="evidence" value="ECO:0007669"/>
    <property type="project" value="InterPro"/>
</dbReference>
<evidence type="ECO:0000256" key="2">
    <source>
        <dbReference type="ARBA" id="ARBA00022694"/>
    </source>
</evidence>
<evidence type="ECO:0000256" key="6">
    <source>
        <dbReference type="PIRSR" id="PIRSR001430-2"/>
    </source>
</evidence>
<keyword evidence="2 4" id="KW-0819">tRNA processing</keyword>
<evidence type="ECO:0000256" key="4">
    <source>
        <dbReference type="HAMAP-Rule" id="MF_00171"/>
    </source>
</evidence>
<accession>A0A6N6RMM3</accession>
<dbReference type="FunFam" id="3.30.70.580:FF:000001">
    <property type="entry name" value="tRNA pseudouridine synthase A"/>
    <property type="match status" value="1"/>
</dbReference>
<dbReference type="CDD" id="cd02570">
    <property type="entry name" value="PseudoU_synth_EcTruA"/>
    <property type="match status" value="1"/>
</dbReference>
<feature type="binding site" evidence="4 6">
    <location>
        <position position="120"/>
    </location>
    <ligand>
        <name>substrate</name>
    </ligand>
</feature>
<keyword evidence="3 4" id="KW-0413">Isomerase</keyword>
<comment type="caution">
    <text evidence="9">The sequence shown here is derived from an EMBL/GenBank/DDBJ whole genome shotgun (WGS) entry which is preliminary data.</text>
</comment>
<dbReference type="OrthoDB" id="9811823at2"/>
<comment type="similarity">
    <text evidence="1 4 7">Belongs to the tRNA pseudouridine synthase TruA family.</text>
</comment>
<feature type="domain" description="Pseudouridine synthase I TruA alpha/beta" evidence="8">
    <location>
        <begin position="154"/>
        <end position="253"/>
    </location>
</feature>
<dbReference type="SUPFAM" id="SSF55120">
    <property type="entry name" value="Pseudouridine synthase"/>
    <property type="match status" value="1"/>
</dbReference>
<dbReference type="PIRSF" id="PIRSF001430">
    <property type="entry name" value="tRNA_psdUrid_synth"/>
    <property type="match status" value="1"/>
</dbReference>
<dbReference type="PANTHER" id="PTHR11142:SF0">
    <property type="entry name" value="TRNA PSEUDOURIDINE SYNTHASE-LIKE 1"/>
    <property type="match status" value="1"/>
</dbReference>
<dbReference type="EMBL" id="WBVO01000001">
    <property type="protein sequence ID" value="KAB2814798.1"/>
    <property type="molecule type" value="Genomic_DNA"/>
</dbReference>
<reference evidence="9 10" key="1">
    <citation type="submission" date="2019-09" db="EMBL/GenBank/DDBJ databases">
        <title>Genomes of family Cryomorphaceae.</title>
        <authorList>
            <person name="Bowman J.P."/>
        </authorList>
    </citation>
    <scope>NUCLEOTIDE SEQUENCE [LARGE SCALE GENOMIC DNA]</scope>
    <source>
        <strain evidence="9 10">LMG 25704</strain>
    </source>
</reference>
<dbReference type="InterPro" id="IPR020097">
    <property type="entry name" value="PsdUridine_synth_TruA_a/b_dom"/>
</dbReference>
<feature type="domain" description="Pseudouridine synthase I TruA alpha/beta" evidence="8">
    <location>
        <begin position="18"/>
        <end position="113"/>
    </location>
</feature>
<evidence type="ECO:0000256" key="5">
    <source>
        <dbReference type="PIRSR" id="PIRSR001430-1"/>
    </source>
</evidence>
<evidence type="ECO:0000259" key="8">
    <source>
        <dbReference type="Pfam" id="PF01416"/>
    </source>
</evidence>
<evidence type="ECO:0000256" key="7">
    <source>
        <dbReference type="RuleBase" id="RU003792"/>
    </source>
</evidence>
<gene>
    <name evidence="4 9" type="primary">truA</name>
    <name evidence="9" type="ORF">F8C67_03355</name>
</gene>
<sequence>MSETTNKPKAHRYFVELSFDGSNFKGWQVQPKDRTVQGELIEVFSKFFREEVYVIGAGRTDTGVHATHMVAHFELDARIESTEDALYKLNRFLTTEIALKRLYEVNLEAHTRFSATERAYVYRIARVKNPFSVGQAWSFQRDLNLSAMKEAAAMLLEYSDFACFCKADADVKTTLCDVRAAYWEQVGDEWVFHIRADRFLRNMVRAIVGTLVEVGEGKHTLQQFKEILESGNRNEAGVSAPAEGLYLSEVIYPDSITDNIIHG</sequence>
<evidence type="ECO:0000313" key="10">
    <source>
        <dbReference type="Proteomes" id="UP000468650"/>
    </source>
</evidence>
<dbReference type="NCBIfam" id="TIGR00071">
    <property type="entry name" value="hisT_truA"/>
    <property type="match status" value="1"/>
</dbReference>
<dbReference type="Pfam" id="PF01416">
    <property type="entry name" value="PseudoU_synth_1"/>
    <property type="match status" value="2"/>
</dbReference>
<comment type="caution">
    <text evidence="4">Lacks conserved residue(s) required for the propagation of feature annotation.</text>
</comment>
<organism evidence="9 10">
    <name type="scientific">Phaeocystidibacter luteus</name>
    <dbReference type="NCBI Taxonomy" id="911197"/>
    <lineage>
        <taxon>Bacteria</taxon>
        <taxon>Pseudomonadati</taxon>
        <taxon>Bacteroidota</taxon>
        <taxon>Flavobacteriia</taxon>
        <taxon>Flavobacteriales</taxon>
        <taxon>Phaeocystidibacteraceae</taxon>
        <taxon>Phaeocystidibacter</taxon>
    </lineage>
</organism>
<evidence type="ECO:0000313" key="9">
    <source>
        <dbReference type="EMBL" id="KAB2814798.1"/>
    </source>
</evidence>
<dbReference type="InterPro" id="IPR020103">
    <property type="entry name" value="PsdUridine_synth_cat_dom_sf"/>
</dbReference>
<dbReference type="GO" id="GO:0031119">
    <property type="term" value="P:tRNA pseudouridine synthesis"/>
    <property type="evidence" value="ECO:0007669"/>
    <property type="project" value="UniProtKB-UniRule"/>
</dbReference>
<dbReference type="EC" id="5.4.99.12" evidence="4"/>
<feature type="active site" description="Nucleophile" evidence="4 5">
    <location>
        <position position="61"/>
    </location>
</feature>
<dbReference type="HAMAP" id="MF_00171">
    <property type="entry name" value="TruA"/>
    <property type="match status" value="1"/>
</dbReference>
<dbReference type="Gene3D" id="3.30.70.660">
    <property type="entry name" value="Pseudouridine synthase I, catalytic domain, C-terminal subdomain"/>
    <property type="match status" value="1"/>
</dbReference>
<evidence type="ECO:0000256" key="1">
    <source>
        <dbReference type="ARBA" id="ARBA00009375"/>
    </source>
</evidence>
<protein>
    <recommendedName>
        <fullName evidence="4">tRNA pseudouridine synthase A</fullName>
        <ecNumber evidence="4">5.4.99.12</ecNumber>
    </recommendedName>
    <alternativeName>
        <fullName evidence="4">tRNA pseudouridine(38-40) synthase</fullName>
    </alternativeName>
    <alternativeName>
        <fullName evidence="4">tRNA pseudouridylate synthase I</fullName>
    </alternativeName>
    <alternativeName>
        <fullName evidence="4">tRNA-uridine isomerase I</fullName>
    </alternativeName>
</protein>
<dbReference type="RefSeq" id="WP_151666376.1">
    <property type="nucleotide sequence ID" value="NZ_WBVO01000001.1"/>
</dbReference>
<comment type="subunit">
    <text evidence="4">Homodimer.</text>
</comment>
<dbReference type="Proteomes" id="UP000468650">
    <property type="component" value="Unassembled WGS sequence"/>
</dbReference>
<evidence type="ECO:0000256" key="3">
    <source>
        <dbReference type="ARBA" id="ARBA00023235"/>
    </source>
</evidence>
<dbReference type="GO" id="GO:0160147">
    <property type="term" value="F:tRNA pseudouridine(38-40) synthase activity"/>
    <property type="evidence" value="ECO:0007669"/>
    <property type="project" value="UniProtKB-EC"/>
</dbReference>
<keyword evidence="10" id="KW-1185">Reference proteome</keyword>
<comment type="catalytic activity">
    <reaction evidence="4 7">
        <text>uridine(38/39/40) in tRNA = pseudouridine(38/39/40) in tRNA</text>
        <dbReference type="Rhea" id="RHEA:22376"/>
        <dbReference type="Rhea" id="RHEA-COMP:10085"/>
        <dbReference type="Rhea" id="RHEA-COMP:10087"/>
        <dbReference type="ChEBI" id="CHEBI:65314"/>
        <dbReference type="ChEBI" id="CHEBI:65315"/>
        <dbReference type="EC" id="5.4.99.12"/>
    </reaction>
</comment>
<dbReference type="InterPro" id="IPR001406">
    <property type="entry name" value="PsdUridine_synth_TruA"/>
</dbReference>
<dbReference type="InterPro" id="IPR020095">
    <property type="entry name" value="PsdUridine_synth_TruA_C"/>
</dbReference>
<name>A0A6N6RMM3_9FLAO</name>
<dbReference type="Gene3D" id="3.30.70.580">
    <property type="entry name" value="Pseudouridine synthase I, catalytic domain, N-terminal subdomain"/>
    <property type="match status" value="1"/>
</dbReference>